<gene>
    <name evidence="1" type="ORF">TIFTF001_039274</name>
</gene>
<reference evidence="1" key="1">
    <citation type="submission" date="2023-07" db="EMBL/GenBank/DDBJ databases">
        <title>draft genome sequence of fig (Ficus carica).</title>
        <authorList>
            <person name="Takahashi T."/>
            <person name="Nishimura K."/>
        </authorList>
    </citation>
    <scope>NUCLEOTIDE SEQUENCE</scope>
</reference>
<protein>
    <submittedName>
        <fullName evidence="1">Uncharacterized protein</fullName>
    </submittedName>
</protein>
<dbReference type="Proteomes" id="UP001187192">
    <property type="component" value="Unassembled WGS sequence"/>
</dbReference>
<organism evidence="1 2">
    <name type="scientific">Ficus carica</name>
    <name type="common">Common fig</name>
    <dbReference type="NCBI Taxonomy" id="3494"/>
    <lineage>
        <taxon>Eukaryota</taxon>
        <taxon>Viridiplantae</taxon>
        <taxon>Streptophyta</taxon>
        <taxon>Embryophyta</taxon>
        <taxon>Tracheophyta</taxon>
        <taxon>Spermatophyta</taxon>
        <taxon>Magnoliopsida</taxon>
        <taxon>eudicotyledons</taxon>
        <taxon>Gunneridae</taxon>
        <taxon>Pentapetalae</taxon>
        <taxon>rosids</taxon>
        <taxon>fabids</taxon>
        <taxon>Rosales</taxon>
        <taxon>Moraceae</taxon>
        <taxon>Ficeae</taxon>
        <taxon>Ficus</taxon>
    </lineage>
</organism>
<proteinExistence type="predicted"/>
<evidence type="ECO:0000313" key="1">
    <source>
        <dbReference type="EMBL" id="GMN70228.1"/>
    </source>
</evidence>
<dbReference type="EMBL" id="BTGU01001071">
    <property type="protein sequence ID" value="GMN70228.1"/>
    <property type="molecule type" value="Genomic_DNA"/>
</dbReference>
<sequence>MKIMLRQRPVLTSSPLARVQARAPTSGQGQTRMGRVLELTKVRAHVCPRAPRTLSAQPCRLRRALAC</sequence>
<accession>A0AA88EAH8</accession>
<evidence type="ECO:0000313" key="2">
    <source>
        <dbReference type="Proteomes" id="UP001187192"/>
    </source>
</evidence>
<keyword evidence="2" id="KW-1185">Reference proteome</keyword>
<dbReference type="AlphaFoldDB" id="A0AA88EAH8"/>
<comment type="caution">
    <text evidence="1">The sequence shown here is derived from an EMBL/GenBank/DDBJ whole genome shotgun (WGS) entry which is preliminary data.</text>
</comment>
<name>A0AA88EAH8_FICCA</name>